<gene>
    <name evidence="1" type="ORF">SAMN05421855_1209</name>
</gene>
<keyword evidence="2" id="KW-1185">Reference proteome</keyword>
<sequence>MKSFSYENIFSIFFAGSGNLVGIVNVETVVLKCLLTGLYNNCSAWRSVRLEAATSFQFLI</sequence>
<proteinExistence type="predicted"/>
<evidence type="ECO:0000313" key="2">
    <source>
        <dbReference type="Proteomes" id="UP000199321"/>
    </source>
</evidence>
<dbReference type="EMBL" id="FNBA01000020">
    <property type="protein sequence ID" value="SDF26497.1"/>
    <property type="molecule type" value="Genomic_DNA"/>
</dbReference>
<dbReference type="Proteomes" id="UP000199321">
    <property type="component" value="Unassembled WGS sequence"/>
</dbReference>
<reference evidence="1 2" key="1">
    <citation type="submission" date="2016-10" db="EMBL/GenBank/DDBJ databases">
        <authorList>
            <person name="de Groot N.N."/>
        </authorList>
    </citation>
    <scope>NUCLEOTIDE SEQUENCE [LARGE SCALE GENOMIC DNA]</scope>
    <source>
        <strain evidence="1 2">DSM 16195</strain>
    </source>
</reference>
<name>A0A1G7JNH9_9FLAO</name>
<evidence type="ECO:0000313" key="1">
    <source>
        <dbReference type="EMBL" id="SDF26497.1"/>
    </source>
</evidence>
<organism evidence="1 2">
    <name type="scientific">Ulvibacter litoralis</name>
    <dbReference type="NCBI Taxonomy" id="227084"/>
    <lineage>
        <taxon>Bacteria</taxon>
        <taxon>Pseudomonadati</taxon>
        <taxon>Bacteroidota</taxon>
        <taxon>Flavobacteriia</taxon>
        <taxon>Flavobacteriales</taxon>
        <taxon>Flavobacteriaceae</taxon>
        <taxon>Ulvibacter</taxon>
    </lineage>
</organism>
<accession>A0A1G7JNH9</accession>
<protein>
    <submittedName>
        <fullName evidence="1">Uncharacterized protein</fullName>
    </submittedName>
</protein>
<dbReference type="AlphaFoldDB" id="A0A1G7JNH9"/>
<dbReference type="STRING" id="227084.SAMN05421855_1209"/>